<proteinExistence type="inferred from homology"/>
<dbReference type="SUPFAM" id="SSF56349">
    <property type="entry name" value="DNA breaking-rejoining enzymes"/>
    <property type="match status" value="1"/>
</dbReference>
<keyword evidence="3" id="KW-0238">DNA-binding</keyword>
<dbReference type="Gene3D" id="1.10.443.10">
    <property type="entry name" value="Intergrase catalytic core"/>
    <property type="match status" value="1"/>
</dbReference>
<comment type="caution">
    <text evidence="6">The sequence shown here is derived from an EMBL/GenBank/DDBJ whole genome shotgun (WGS) entry which is preliminary data.</text>
</comment>
<dbReference type="InterPro" id="IPR013762">
    <property type="entry name" value="Integrase-like_cat_sf"/>
</dbReference>
<dbReference type="InterPro" id="IPR050090">
    <property type="entry name" value="Tyrosine_recombinase_XerCD"/>
</dbReference>
<comment type="similarity">
    <text evidence="1">Belongs to the 'phage' integrase family.</text>
</comment>
<dbReference type="RefSeq" id="WP_266345064.1">
    <property type="nucleotide sequence ID" value="NZ_JAPKNH010000007.1"/>
</dbReference>
<dbReference type="Gene3D" id="1.10.150.130">
    <property type="match status" value="1"/>
</dbReference>
<gene>
    <name evidence="6" type="ORF">ACFPP9_17930</name>
</gene>
<evidence type="ECO:0000313" key="6">
    <source>
        <dbReference type="EMBL" id="MFC5517664.1"/>
    </source>
</evidence>
<evidence type="ECO:0000256" key="2">
    <source>
        <dbReference type="ARBA" id="ARBA00022908"/>
    </source>
</evidence>
<dbReference type="PANTHER" id="PTHR30349">
    <property type="entry name" value="PHAGE INTEGRASE-RELATED"/>
    <property type="match status" value="1"/>
</dbReference>
<organism evidence="6 7">
    <name type="scientific">Kaistia terrae</name>
    <dbReference type="NCBI Taxonomy" id="537017"/>
    <lineage>
        <taxon>Bacteria</taxon>
        <taxon>Pseudomonadati</taxon>
        <taxon>Pseudomonadota</taxon>
        <taxon>Alphaproteobacteria</taxon>
        <taxon>Hyphomicrobiales</taxon>
        <taxon>Kaistiaceae</taxon>
        <taxon>Kaistia</taxon>
    </lineage>
</organism>
<name>A0ABW0PYK4_9HYPH</name>
<keyword evidence="4" id="KW-0233">DNA recombination</keyword>
<evidence type="ECO:0000256" key="3">
    <source>
        <dbReference type="ARBA" id="ARBA00023125"/>
    </source>
</evidence>
<evidence type="ECO:0000313" key="7">
    <source>
        <dbReference type="Proteomes" id="UP001596150"/>
    </source>
</evidence>
<dbReference type="InterPro" id="IPR010998">
    <property type="entry name" value="Integrase_recombinase_N"/>
</dbReference>
<protein>
    <submittedName>
        <fullName evidence="6">Tyrosine-type recombinase/integrase</fullName>
    </submittedName>
</protein>
<dbReference type="Pfam" id="PF00589">
    <property type="entry name" value="Phage_integrase"/>
    <property type="match status" value="1"/>
</dbReference>
<dbReference type="InterPro" id="IPR011010">
    <property type="entry name" value="DNA_brk_join_enz"/>
</dbReference>
<evidence type="ECO:0000259" key="5">
    <source>
        <dbReference type="PROSITE" id="PS51898"/>
    </source>
</evidence>
<accession>A0ABW0PYK4</accession>
<dbReference type="PANTHER" id="PTHR30349:SF64">
    <property type="entry name" value="PROPHAGE INTEGRASE INTD-RELATED"/>
    <property type="match status" value="1"/>
</dbReference>
<dbReference type="InterPro" id="IPR002104">
    <property type="entry name" value="Integrase_catalytic"/>
</dbReference>
<evidence type="ECO:0000256" key="4">
    <source>
        <dbReference type="ARBA" id="ARBA00023172"/>
    </source>
</evidence>
<sequence length="353" mass="39029">MRGVKKYTHPISQITYYYHRKTGVRLLSEPGTTAFKDELDRAEATLQPEPSPQKGTLGHLMTAYRGSHYFRENKPRTRNDYNGVLNYLSVIGKTPLSAIDGPFVVRLRDKVYADRKRRFANYCLSVLSVVLEYGIELGVVKVNAVKGIKRIRRRTDAPKVNRPWTRAERDTVMNIAPPQLLLPIAIARWTGMRQGDILKMPPTAFDGYSIRLITSKASVQIGIPVAGPLKAVIDAAIAAAGEPTPITLCANSRGKPWTESGFRASFFKMIGALEVAGKVGEGLTFHGLRHSVATELREAGFDSRTIADMLGQKTASMADHYSSEADLSSKLKGVVRKMEKRNSARTKTSTNHG</sequence>
<dbReference type="Proteomes" id="UP001596150">
    <property type="component" value="Unassembled WGS sequence"/>
</dbReference>
<dbReference type="EMBL" id="JBHSML010000012">
    <property type="protein sequence ID" value="MFC5517664.1"/>
    <property type="molecule type" value="Genomic_DNA"/>
</dbReference>
<feature type="domain" description="Tyr recombinase" evidence="5">
    <location>
        <begin position="150"/>
        <end position="336"/>
    </location>
</feature>
<reference evidence="7" key="1">
    <citation type="journal article" date="2019" name="Int. J. Syst. Evol. Microbiol.">
        <title>The Global Catalogue of Microorganisms (GCM) 10K type strain sequencing project: providing services to taxonomists for standard genome sequencing and annotation.</title>
        <authorList>
            <consortium name="The Broad Institute Genomics Platform"/>
            <consortium name="The Broad Institute Genome Sequencing Center for Infectious Disease"/>
            <person name="Wu L."/>
            <person name="Ma J."/>
        </authorList>
    </citation>
    <scope>NUCLEOTIDE SEQUENCE [LARGE SCALE GENOMIC DNA]</scope>
    <source>
        <strain evidence="7">KACC 12633</strain>
    </source>
</reference>
<keyword evidence="2" id="KW-0229">DNA integration</keyword>
<dbReference type="PROSITE" id="PS51898">
    <property type="entry name" value="TYR_RECOMBINASE"/>
    <property type="match status" value="1"/>
</dbReference>
<evidence type="ECO:0000256" key="1">
    <source>
        <dbReference type="ARBA" id="ARBA00008857"/>
    </source>
</evidence>
<keyword evidence="7" id="KW-1185">Reference proteome</keyword>